<reference evidence="1 2" key="1">
    <citation type="journal article" date="2015" name="BMC Microbiol.">
        <title>Comparative analysis of multiple inducible phages from Mannheimia haemolytica.</title>
        <authorList>
            <person name="Niu Y.D."/>
            <person name="Cook S.R."/>
            <person name="Wang J."/>
            <person name="Klima C.L."/>
            <person name="Hsu Y.H."/>
            <person name="Kropinski A.M."/>
            <person name="Turner D."/>
            <person name="McAllister T.A."/>
        </authorList>
    </citation>
    <scope>NUCLEOTIDE SEQUENCE [LARGE SCALE GENOMIC DNA]</scope>
</reference>
<dbReference type="Proteomes" id="UP000224663">
    <property type="component" value="Segment"/>
</dbReference>
<accession>A0A0M3LQ33</accession>
<gene>
    <name evidence="1" type="ORF">1127AP1_41</name>
</gene>
<dbReference type="EMBL" id="KP137436">
    <property type="protein sequence ID" value="AJA73093.1"/>
    <property type="molecule type" value="Genomic_DNA"/>
</dbReference>
<name>A0A0M3LQ33_9CAUD</name>
<keyword evidence="2" id="KW-1185">Reference proteome</keyword>
<proteinExistence type="predicted"/>
<organism evidence="1 2">
    <name type="scientific">Mannheimia phage vB_MhM_1127AP1</name>
    <dbReference type="NCBI Taxonomy" id="1572746"/>
    <lineage>
        <taxon>Viruses</taxon>
        <taxon>Duplodnaviria</taxon>
        <taxon>Heunggongvirae</taxon>
        <taxon>Uroviricota</taxon>
        <taxon>Caudoviricetes</taxon>
        <taxon>Peduoviridae</taxon>
        <taxon>Baylorvirus</taxon>
        <taxon>Baylorvirus bv1127AP1</taxon>
    </lineage>
</organism>
<protein>
    <submittedName>
        <fullName evidence="1">Uncharacterized protein</fullName>
    </submittedName>
</protein>
<evidence type="ECO:0000313" key="1">
    <source>
        <dbReference type="EMBL" id="AJA73093.1"/>
    </source>
</evidence>
<sequence length="80" mass="9290">MSLITVNDYKIKKDILDADGKPCYQLYQGEELLRDTTNLSEIIAYMFIRAEDKPFDELYNHIINQEAGAKTDIKFTVTVR</sequence>
<evidence type="ECO:0000313" key="2">
    <source>
        <dbReference type="Proteomes" id="UP000224663"/>
    </source>
</evidence>